<dbReference type="RefSeq" id="WP_055185250.1">
    <property type="nucleotide sequence ID" value="NZ_CYXN01000003.1"/>
</dbReference>
<gene>
    <name evidence="2" type="ORF">ERS852582_00653</name>
</gene>
<evidence type="ECO:0000313" key="3">
    <source>
        <dbReference type="Proteomes" id="UP000095649"/>
    </source>
</evidence>
<dbReference type="SUPFAM" id="SSF56731">
    <property type="entry name" value="DNA primase core"/>
    <property type="match status" value="1"/>
</dbReference>
<dbReference type="AlphaFoldDB" id="A0A173RUZ6"/>
<dbReference type="InterPro" id="IPR025054">
    <property type="entry name" value="DUF3991"/>
</dbReference>
<evidence type="ECO:0000313" key="2">
    <source>
        <dbReference type="EMBL" id="CUM81455.1"/>
    </source>
</evidence>
<dbReference type="SUPFAM" id="SSF57783">
    <property type="entry name" value="Zinc beta-ribbon"/>
    <property type="match status" value="1"/>
</dbReference>
<dbReference type="CDD" id="cd01029">
    <property type="entry name" value="TOPRIM_primases"/>
    <property type="match status" value="1"/>
</dbReference>
<dbReference type="Gene3D" id="3.40.50.300">
    <property type="entry name" value="P-loop containing nucleotide triphosphate hydrolases"/>
    <property type="match status" value="1"/>
</dbReference>
<dbReference type="InterPro" id="IPR034154">
    <property type="entry name" value="TOPRIM_DnaG/twinkle"/>
</dbReference>
<sequence>MNYTQAQIDRANAVSLEDFLHTQGETLIKSGREYRWKEHDSLTVRGNKWFRHSQSKGGYPIDFVMEFYGKSFPEAVQLLTGESGEGQTEATTAPPAEFHLPLHNRTVDRAIQYLCESRGLNKSLVETFLLSGDIYEDSKRHNVVFVGRDRSGTPRYAHVRGTQESFRQDIAGSDKSYPFRYEGNGSQLFVFEAPIDLLSFICLYPQDWQTRSYLALGGVSGKALDRFLSERKDILKVFLCLDSDTAGNEACTRLAQTIPGENAAIRLVPARKDWNDVLRQQGDIPNRKFIAETITLRELPTAQPVPMLRMADVELTSVDWLWFPYIPFGKLTIIQGNPGEGKTYFAMRLAAACTNRKPLPGMETLEPFNIIYQTAEDGLGDTVKPRLIEADADLERVLVIDDRDIPLTLADERIARAIRENNAKLVIIDPVQAFLGADVDMNRANEVRPIFRSLGDIAQATGCAIVLIGHLNKAAGTQSTYRGLGSIDITAAVRSLLFIGKLKDNPTTRVLIHEKSSLAPPGQSLAFSLGDEKGFEWIGAYDITADELLAGTDTAKTESKTAQAEMLILELLANGKKMPSAELEKAVNDRGISSRTMRTAKSRIGDRLITEKDGTAWVCYLRN</sequence>
<feature type="domain" description="DUF3991" evidence="1">
    <location>
        <begin position="112"/>
        <end position="181"/>
    </location>
</feature>
<dbReference type="OrthoDB" id="9802530at2"/>
<dbReference type="Proteomes" id="UP000095649">
    <property type="component" value="Unassembled WGS sequence"/>
</dbReference>
<name>A0A173RUZ6_9FIRM</name>
<dbReference type="SUPFAM" id="SSF52540">
    <property type="entry name" value="P-loop containing nucleoside triphosphate hydrolases"/>
    <property type="match status" value="1"/>
</dbReference>
<evidence type="ECO:0000259" key="1">
    <source>
        <dbReference type="Pfam" id="PF13154"/>
    </source>
</evidence>
<dbReference type="Pfam" id="PF13481">
    <property type="entry name" value="AAA_25"/>
    <property type="match status" value="1"/>
</dbReference>
<protein>
    <submittedName>
        <fullName evidence="2">DNA primase</fullName>
    </submittedName>
</protein>
<dbReference type="EMBL" id="CYXN01000003">
    <property type="protein sequence ID" value="CUM81455.1"/>
    <property type="molecule type" value="Genomic_DNA"/>
</dbReference>
<reference evidence="2 3" key="1">
    <citation type="submission" date="2015-09" db="EMBL/GenBank/DDBJ databases">
        <authorList>
            <consortium name="Pathogen Informatics"/>
        </authorList>
    </citation>
    <scope>NUCLEOTIDE SEQUENCE [LARGE SCALE GENOMIC DNA]</scope>
    <source>
        <strain evidence="2 3">2789STDY5834970</strain>
    </source>
</reference>
<accession>A0A173RUZ6</accession>
<dbReference type="Pfam" id="PF13154">
    <property type="entry name" value="DUF3991"/>
    <property type="match status" value="1"/>
</dbReference>
<proteinExistence type="predicted"/>
<dbReference type="InterPro" id="IPR027417">
    <property type="entry name" value="P-loop_NTPase"/>
</dbReference>
<dbReference type="Gene3D" id="3.40.1360.10">
    <property type="match status" value="1"/>
</dbReference>
<organism evidence="2 3">
    <name type="scientific">Faecalibacterium prausnitzii</name>
    <dbReference type="NCBI Taxonomy" id="853"/>
    <lineage>
        <taxon>Bacteria</taxon>
        <taxon>Bacillati</taxon>
        <taxon>Bacillota</taxon>
        <taxon>Clostridia</taxon>
        <taxon>Eubacteriales</taxon>
        <taxon>Oscillospiraceae</taxon>
        <taxon>Faecalibacterium</taxon>
    </lineage>
</organism>
<dbReference type="Pfam" id="PF13155">
    <property type="entry name" value="Toprim_2"/>
    <property type="match status" value="1"/>
</dbReference>